<feature type="domain" description="MSP" evidence="3">
    <location>
        <begin position="163"/>
        <end position="291"/>
    </location>
</feature>
<name>A0A915Q8A0_9BILA</name>
<dbReference type="PROSITE" id="PS50202">
    <property type="entry name" value="MSP"/>
    <property type="match status" value="1"/>
</dbReference>
<dbReference type="Proteomes" id="UP000887581">
    <property type="component" value="Unplaced"/>
</dbReference>
<reference evidence="5" key="1">
    <citation type="submission" date="2022-11" db="UniProtKB">
        <authorList>
            <consortium name="WormBaseParasite"/>
        </authorList>
    </citation>
    <scope>IDENTIFICATION</scope>
</reference>
<dbReference type="SUPFAM" id="SSF49354">
    <property type="entry name" value="PapD-like"/>
    <property type="match status" value="1"/>
</dbReference>
<sequence length="291" mass="32459">MIIAVTSKVYFQTATDKAKAAAVATVPKNQKILSENLSSKCQATKSSHDISISSNIQSMKTTDNEALKKINTMKEKESRKQRISAKESPESQAQQIKPNDSNCKHFGKQSIISDDLSASLSRSTVSSGGSFIYQADLLLQVPFLFCDQTSKEQLKQRIANKAKLNALVTDDIILFPRELKWKLLNIVQTVQLQNLTENRYAVKVKCTDNNLYRVKPVFAFLEPKSFVAFDVTRRDGVETVDYILFLTTSAEKSDDDVRKLFMDSVAGNSDIVQVVENNVTETLPNKTADSC</sequence>
<keyword evidence="1" id="KW-0963">Cytoplasm</keyword>
<dbReference type="InterPro" id="IPR008962">
    <property type="entry name" value="PapD-like_sf"/>
</dbReference>
<dbReference type="Pfam" id="PF00635">
    <property type="entry name" value="Motile_Sperm"/>
    <property type="match status" value="1"/>
</dbReference>
<feature type="region of interest" description="Disordered" evidence="2">
    <location>
        <begin position="72"/>
        <end position="103"/>
    </location>
</feature>
<dbReference type="InterPro" id="IPR013783">
    <property type="entry name" value="Ig-like_fold"/>
</dbReference>
<evidence type="ECO:0000259" key="3">
    <source>
        <dbReference type="PROSITE" id="PS50202"/>
    </source>
</evidence>
<dbReference type="InterPro" id="IPR051774">
    <property type="entry name" value="Sperm-specific_class_P"/>
</dbReference>
<evidence type="ECO:0000256" key="2">
    <source>
        <dbReference type="SAM" id="MobiDB-lite"/>
    </source>
</evidence>
<evidence type="ECO:0000313" key="5">
    <source>
        <dbReference type="WBParaSite" id="sdigi.contig95.g4188.t1"/>
    </source>
</evidence>
<comment type="function">
    <text evidence="1">Central component in molecular interactions underlying sperm crawling. Forms an extensive filament system that extends from sperm villipoda, along the leading edge of the pseudopod.</text>
</comment>
<evidence type="ECO:0000313" key="4">
    <source>
        <dbReference type="Proteomes" id="UP000887581"/>
    </source>
</evidence>
<dbReference type="WBParaSite" id="sdigi.contig95.g4188.t1">
    <property type="protein sequence ID" value="sdigi.contig95.g4188.t1"/>
    <property type="gene ID" value="sdigi.contig95.g4188"/>
</dbReference>
<proteinExistence type="predicted"/>
<dbReference type="PANTHER" id="PTHR22947:SF12">
    <property type="entry name" value="MAJOR SPERM PROTEIN"/>
    <property type="match status" value="1"/>
</dbReference>
<protein>
    <recommendedName>
        <fullName evidence="1">Major sperm protein</fullName>
    </recommendedName>
</protein>
<dbReference type="AlphaFoldDB" id="A0A915Q8A0"/>
<organism evidence="4 5">
    <name type="scientific">Setaria digitata</name>
    <dbReference type="NCBI Taxonomy" id="48799"/>
    <lineage>
        <taxon>Eukaryota</taxon>
        <taxon>Metazoa</taxon>
        <taxon>Ecdysozoa</taxon>
        <taxon>Nematoda</taxon>
        <taxon>Chromadorea</taxon>
        <taxon>Rhabditida</taxon>
        <taxon>Spirurina</taxon>
        <taxon>Spiruromorpha</taxon>
        <taxon>Filarioidea</taxon>
        <taxon>Setariidae</taxon>
        <taxon>Setaria</taxon>
    </lineage>
</organism>
<evidence type="ECO:0000256" key="1">
    <source>
        <dbReference type="RuleBase" id="RU003425"/>
    </source>
</evidence>
<dbReference type="PANTHER" id="PTHR22947">
    <property type="entry name" value="MAJOR SPERM PROTEIN"/>
    <property type="match status" value="1"/>
</dbReference>
<dbReference type="InterPro" id="IPR000535">
    <property type="entry name" value="MSP_dom"/>
</dbReference>
<accession>A0A915Q8A0</accession>
<keyword evidence="4" id="KW-1185">Reference proteome</keyword>
<feature type="compositionally biased region" description="Basic and acidic residues" evidence="2">
    <location>
        <begin position="72"/>
        <end position="89"/>
    </location>
</feature>
<dbReference type="Gene3D" id="2.60.40.10">
    <property type="entry name" value="Immunoglobulins"/>
    <property type="match status" value="1"/>
</dbReference>
<keyword evidence="1" id="KW-0206">Cytoskeleton</keyword>
<feature type="compositionally biased region" description="Polar residues" evidence="2">
    <location>
        <begin position="90"/>
        <end position="101"/>
    </location>
</feature>